<reference evidence="2" key="3">
    <citation type="submission" date="2020-06" db="EMBL/GenBank/DDBJ databases">
        <title>Helianthus annuus Genome sequencing and assembly Release 2.</title>
        <authorList>
            <person name="Gouzy J."/>
            <person name="Langlade N."/>
            <person name="Munos S."/>
        </authorList>
    </citation>
    <scope>NUCLEOTIDE SEQUENCE</scope>
    <source>
        <tissue evidence="2">Leaves</tissue>
    </source>
</reference>
<proteinExistence type="predicted"/>
<gene>
    <name evidence="3" type="ORF">HannXRQ_Chr08g0216201</name>
    <name evidence="2" type="ORF">HanXRQr2_Chr08g0327061</name>
</gene>
<reference evidence="2 4" key="1">
    <citation type="journal article" date="2017" name="Nature">
        <title>The sunflower genome provides insights into oil metabolism, flowering and Asterid evolution.</title>
        <authorList>
            <person name="Badouin H."/>
            <person name="Gouzy J."/>
            <person name="Grassa C.J."/>
            <person name="Murat F."/>
            <person name="Staton S.E."/>
            <person name="Cottret L."/>
            <person name="Lelandais-Briere C."/>
            <person name="Owens G.L."/>
            <person name="Carrere S."/>
            <person name="Mayjonade B."/>
            <person name="Legrand L."/>
            <person name="Gill N."/>
            <person name="Kane N.C."/>
            <person name="Bowers J.E."/>
            <person name="Hubner S."/>
            <person name="Bellec A."/>
            <person name="Berard A."/>
            <person name="Berges H."/>
            <person name="Blanchet N."/>
            <person name="Boniface M.C."/>
            <person name="Brunel D."/>
            <person name="Catrice O."/>
            <person name="Chaidir N."/>
            <person name="Claudel C."/>
            <person name="Donnadieu C."/>
            <person name="Faraut T."/>
            <person name="Fievet G."/>
            <person name="Helmstetter N."/>
            <person name="King M."/>
            <person name="Knapp S.J."/>
            <person name="Lai Z."/>
            <person name="Le Paslier M.C."/>
            <person name="Lippi Y."/>
            <person name="Lorenzon L."/>
            <person name="Mandel J.R."/>
            <person name="Marage G."/>
            <person name="Marchand G."/>
            <person name="Marquand E."/>
            <person name="Bret-Mestries E."/>
            <person name="Morien E."/>
            <person name="Nambeesan S."/>
            <person name="Nguyen T."/>
            <person name="Pegot-Espagnet P."/>
            <person name="Pouilly N."/>
            <person name="Raftis F."/>
            <person name="Sallet E."/>
            <person name="Schiex T."/>
            <person name="Thomas J."/>
            <person name="Vandecasteele C."/>
            <person name="Vares D."/>
            <person name="Vear F."/>
            <person name="Vautrin S."/>
            <person name="Crespi M."/>
            <person name="Mangin B."/>
            <person name="Burke J.M."/>
            <person name="Salse J."/>
            <person name="Munos S."/>
            <person name="Vincourt P."/>
            <person name="Rieseberg L.H."/>
            <person name="Langlade N.B."/>
        </authorList>
    </citation>
    <scope>NUCLEOTIDE SEQUENCE [LARGE SCALE GENOMIC DNA]</scope>
    <source>
        <strain evidence="4">cv. SF193</strain>
        <tissue evidence="2">Leaves</tissue>
    </source>
</reference>
<sequence>MSSPNSTSSLISRSATRFHSNSNTFNTTSYQFRMTILLMLEVITLTGILKMSLR</sequence>
<evidence type="ECO:0000313" key="3">
    <source>
        <dbReference type="EMBL" id="OTG17800.1"/>
    </source>
</evidence>
<evidence type="ECO:0000313" key="4">
    <source>
        <dbReference type="Proteomes" id="UP000215914"/>
    </source>
</evidence>
<dbReference type="InParanoid" id="A0A251U374"/>
<protein>
    <submittedName>
        <fullName evidence="3">Uncharacterized protein</fullName>
    </submittedName>
</protein>
<dbReference type="Proteomes" id="UP000215914">
    <property type="component" value="Chromosome 8"/>
</dbReference>
<keyword evidence="4" id="KW-1185">Reference proteome</keyword>
<reference evidence="3" key="2">
    <citation type="submission" date="2017-02" db="EMBL/GenBank/DDBJ databases">
        <title>Sunflower complete genome.</title>
        <authorList>
            <person name="Langlade N."/>
            <person name="Munos S."/>
        </authorList>
    </citation>
    <scope>NUCLEOTIDE SEQUENCE [LARGE SCALE GENOMIC DNA]</scope>
    <source>
        <tissue evidence="3">Leaves</tissue>
    </source>
</reference>
<accession>A0A251U374</accession>
<feature type="transmembrane region" description="Helical" evidence="1">
    <location>
        <begin position="30"/>
        <end position="49"/>
    </location>
</feature>
<organism evidence="3 4">
    <name type="scientific">Helianthus annuus</name>
    <name type="common">Common sunflower</name>
    <dbReference type="NCBI Taxonomy" id="4232"/>
    <lineage>
        <taxon>Eukaryota</taxon>
        <taxon>Viridiplantae</taxon>
        <taxon>Streptophyta</taxon>
        <taxon>Embryophyta</taxon>
        <taxon>Tracheophyta</taxon>
        <taxon>Spermatophyta</taxon>
        <taxon>Magnoliopsida</taxon>
        <taxon>eudicotyledons</taxon>
        <taxon>Gunneridae</taxon>
        <taxon>Pentapetalae</taxon>
        <taxon>asterids</taxon>
        <taxon>campanulids</taxon>
        <taxon>Asterales</taxon>
        <taxon>Asteraceae</taxon>
        <taxon>Asteroideae</taxon>
        <taxon>Heliantheae alliance</taxon>
        <taxon>Heliantheae</taxon>
        <taxon>Helianthus</taxon>
    </lineage>
</organism>
<evidence type="ECO:0000313" key="2">
    <source>
        <dbReference type="EMBL" id="KAF5794345.1"/>
    </source>
</evidence>
<name>A0A251U374_HELAN</name>
<dbReference type="AlphaFoldDB" id="A0A251U374"/>
<keyword evidence="1" id="KW-0472">Membrane</keyword>
<evidence type="ECO:0000256" key="1">
    <source>
        <dbReference type="SAM" id="Phobius"/>
    </source>
</evidence>
<keyword evidence="1" id="KW-1133">Transmembrane helix</keyword>
<dbReference type="EMBL" id="CM007897">
    <property type="protein sequence ID" value="OTG17800.1"/>
    <property type="molecule type" value="Genomic_DNA"/>
</dbReference>
<dbReference type="Gramene" id="mRNA:HanXRQr2_Chr08g0327061">
    <property type="protein sequence ID" value="mRNA:HanXRQr2_Chr08g0327061"/>
    <property type="gene ID" value="HanXRQr2_Chr08g0327061"/>
</dbReference>
<dbReference type="EMBL" id="MNCJ02000323">
    <property type="protein sequence ID" value="KAF5794345.1"/>
    <property type="molecule type" value="Genomic_DNA"/>
</dbReference>
<keyword evidence="1" id="KW-0812">Transmembrane</keyword>